<sequence length="196" mass="22849">MALSHKPDLFLSHSFSLSHTNLSQSYDLRKNFYQYLLHLDQLKEFFSKYGYINRPHRSRLTVRNLEATTLLSQLNETAKQAEQMGLVVNAKKTEAPINQDQIKTLKLGNQEIEWVNNKVPWINVELFKSPKKKSKSGLLYTLGLSNAYFCDISEFSLQSTDDDDDDGRYIQIQNHQKAPVELIYENLLKENKRNKH</sequence>
<keyword evidence="2" id="KW-1185">Reference proteome</keyword>
<dbReference type="Proteomes" id="UP000276133">
    <property type="component" value="Unassembled WGS sequence"/>
</dbReference>
<gene>
    <name evidence="1" type="ORF">BpHYR1_034010</name>
</gene>
<protein>
    <submittedName>
        <fullName evidence="1">Uncharacterized protein</fullName>
    </submittedName>
</protein>
<organism evidence="1 2">
    <name type="scientific">Brachionus plicatilis</name>
    <name type="common">Marine rotifer</name>
    <name type="synonym">Brachionus muelleri</name>
    <dbReference type="NCBI Taxonomy" id="10195"/>
    <lineage>
        <taxon>Eukaryota</taxon>
        <taxon>Metazoa</taxon>
        <taxon>Spiralia</taxon>
        <taxon>Gnathifera</taxon>
        <taxon>Rotifera</taxon>
        <taxon>Eurotatoria</taxon>
        <taxon>Monogononta</taxon>
        <taxon>Pseudotrocha</taxon>
        <taxon>Ploima</taxon>
        <taxon>Brachionidae</taxon>
        <taxon>Brachionus</taxon>
    </lineage>
</organism>
<proteinExistence type="predicted"/>
<comment type="caution">
    <text evidence="1">The sequence shown here is derived from an EMBL/GenBank/DDBJ whole genome shotgun (WGS) entry which is preliminary data.</text>
</comment>
<dbReference type="EMBL" id="REGN01007070">
    <property type="protein sequence ID" value="RNA07369.1"/>
    <property type="molecule type" value="Genomic_DNA"/>
</dbReference>
<evidence type="ECO:0000313" key="2">
    <source>
        <dbReference type="Proteomes" id="UP000276133"/>
    </source>
</evidence>
<name>A0A3M7Q7Z3_BRAPC</name>
<evidence type="ECO:0000313" key="1">
    <source>
        <dbReference type="EMBL" id="RNA07369.1"/>
    </source>
</evidence>
<dbReference type="AlphaFoldDB" id="A0A3M7Q7Z3"/>
<reference evidence="1 2" key="1">
    <citation type="journal article" date="2018" name="Sci. Rep.">
        <title>Genomic signatures of local adaptation to the degree of environmental predictability in rotifers.</title>
        <authorList>
            <person name="Franch-Gras L."/>
            <person name="Hahn C."/>
            <person name="Garcia-Roger E.M."/>
            <person name="Carmona M.J."/>
            <person name="Serra M."/>
            <person name="Gomez A."/>
        </authorList>
    </citation>
    <scope>NUCLEOTIDE SEQUENCE [LARGE SCALE GENOMIC DNA]</scope>
    <source>
        <strain evidence="1">HYR1</strain>
    </source>
</reference>
<accession>A0A3M7Q7Z3</accession>